<feature type="region of interest" description="Disordered" evidence="1">
    <location>
        <begin position="149"/>
        <end position="178"/>
    </location>
</feature>
<dbReference type="EMBL" id="GG666842">
    <property type="protein sequence ID" value="EEN41526.1"/>
    <property type="molecule type" value="Genomic_DNA"/>
</dbReference>
<reference evidence="3" key="1">
    <citation type="journal article" date="2008" name="Nature">
        <title>The amphioxus genome and the evolution of the chordate karyotype.</title>
        <authorList>
            <consortium name="US DOE Joint Genome Institute (JGI-PGF)"/>
            <person name="Putnam N.H."/>
            <person name="Butts T."/>
            <person name="Ferrier D.E.K."/>
            <person name="Furlong R.F."/>
            <person name="Hellsten U."/>
            <person name="Kawashima T."/>
            <person name="Robinson-Rechavi M."/>
            <person name="Shoguchi E."/>
            <person name="Terry A."/>
            <person name="Yu J.-K."/>
            <person name="Benito-Gutierrez E.L."/>
            <person name="Dubchak I."/>
            <person name="Garcia-Fernandez J."/>
            <person name="Gibson-Brown J.J."/>
            <person name="Grigoriev I.V."/>
            <person name="Horton A.C."/>
            <person name="de Jong P.J."/>
            <person name="Jurka J."/>
            <person name="Kapitonov V.V."/>
            <person name="Kohara Y."/>
            <person name="Kuroki Y."/>
            <person name="Lindquist E."/>
            <person name="Lucas S."/>
            <person name="Osoegawa K."/>
            <person name="Pennacchio L.A."/>
            <person name="Salamov A.A."/>
            <person name="Satou Y."/>
            <person name="Sauka-Spengler T."/>
            <person name="Schmutz J."/>
            <person name="Shin-I T."/>
            <person name="Toyoda A."/>
            <person name="Bronner-Fraser M."/>
            <person name="Fujiyama A."/>
            <person name="Holland L.Z."/>
            <person name="Holland P.W.H."/>
            <person name="Satoh N."/>
            <person name="Rokhsar D.S."/>
        </authorList>
    </citation>
    <scope>NUCLEOTIDE SEQUENCE [LARGE SCALE GENOMIC DNA]</scope>
    <source>
        <strain evidence="3">S238N-H82</strain>
        <tissue evidence="3">Testes</tissue>
    </source>
</reference>
<protein>
    <submittedName>
        <fullName evidence="3">Uncharacterized protein</fullName>
    </submittedName>
</protein>
<organism>
    <name type="scientific">Branchiostoma floridae</name>
    <name type="common">Florida lancelet</name>
    <name type="synonym">Amphioxus</name>
    <dbReference type="NCBI Taxonomy" id="7739"/>
    <lineage>
        <taxon>Eukaryota</taxon>
        <taxon>Metazoa</taxon>
        <taxon>Chordata</taxon>
        <taxon>Cephalochordata</taxon>
        <taxon>Leptocardii</taxon>
        <taxon>Amphioxiformes</taxon>
        <taxon>Branchiostomatidae</taxon>
        <taxon>Branchiostoma</taxon>
    </lineage>
</organism>
<evidence type="ECO:0000256" key="2">
    <source>
        <dbReference type="SAM" id="SignalP"/>
    </source>
</evidence>
<feature type="signal peptide" evidence="2">
    <location>
        <begin position="1"/>
        <end position="20"/>
    </location>
</feature>
<accession>C4A112</accession>
<feature type="chain" id="PRO_5002937334" evidence="2">
    <location>
        <begin position="21"/>
        <end position="274"/>
    </location>
</feature>
<name>C4A112_BRAFL</name>
<keyword evidence="2" id="KW-0732">Signal</keyword>
<dbReference type="InParanoid" id="C4A112"/>
<gene>
    <name evidence="3" type="ORF">BRAFLDRAFT_111932</name>
</gene>
<proteinExistence type="predicted"/>
<sequence length="274" mass="29963">MPTILTYMLAWLHCTQQTHSNTSSSTVYTPWKESVLTACRMPSASEPGSAPLPPPGFMPAAWVSESSCRGIQAGNTSASKLQMPPEITQDFTQKSNKTWRSCSTKGRVLSGSGRHTDGRTLTHSGILRLLASAGVSASQGVDWPTCDGLNRANTTQPPRKLVPRTTQTHARPGNTQEASHCRSVWFQSSFKSPKFKKSRSDLRKLASVLPFQPRTSQCTTATCEDAGFKATPRKAQFTVCLHLGSTSSRKMKSRSKRLKFPLNHKSPIGVKESL</sequence>
<evidence type="ECO:0000256" key="1">
    <source>
        <dbReference type="SAM" id="MobiDB-lite"/>
    </source>
</evidence>
<evidence type="ECO:0000313" key="3">
    <source>
        <dbReference type="EMBL" id="EEN41526.1"/>
    </source>
</evidence>
<feature type="compositionally biased region" description="Polar residues" evidence="1">
    <location>
        <begin position="164"/>
        <end position="178"/>
    </location>
</feature>
<dbReference type="AlphaFoldDB" id="C4A112"/>